<comment type="similarity">
    <text evidence="1">Belongs to the LysR transcriptional regulatory family.</text>
</comment>
<dbReference type="KEGG" id="bte:BTH_I2603"/>
<dbReference type="Gene3D" id="3.40.190.290">
    <property type="match status" value="1"/>
</dbReference>
<evidence type="ECO:0000256" key="5">
    <source>
        <dbReference type="SAM" id="MobiDB-lite"/>
    </source>
</evidence>
<dbReference type="GO" id="GO:0003677">
    <property type="term" value="F:DNA binding"/>
    <property type="evidence" value="ECO:0007669"/>
    <property type="project" value="UniProtKB-KW"/>
</dbReference>
<organism evidence="7 8">
    <name type="scientific">Burkholderia thailandensis (strain ATCC 700388 / DSM 13276 / CCUG 48851 / CIP 106301 / E264)</name>
    <dbReference type="NCBI Taxonomy" id="271848"/>
    <lineage>
        <taxon>Bacteria</taxon>
        <taxon>Pseudomonadati</taxon>
        <taxon>Pseudomonadota</taxon>
        <taxon>Betaproteobacteria</taxon>
        <taxon>Burkholderiales</taxon>
        <taxon>Burkholderiaceae</taxon>
        <taxon>Burkholderia</taxon>
        <taxon>pseudomallei group</taxon>
    </lineage>
</organism>
<dbReference type="Gene3D" id="1.10.10.10">
    <property type="entry name" value="Winged helix-like DNA-binding domain superfamily/Winged helix DNA-binding domain"/>
    <property type="match status" value="1"/>
</dbReference>
<dbReference type="InterPro" id="IPR058163">
    <property type="entry name" value="LysR-type_TF_proteobact-type"/>
</dbReference>
<dbReference type="Pfam" id="PF03466">
    <property type="entry name" value="LysR_substrate"/>
    <property type="match status" value="1"/>
</dbReference>
<dbReference type="FunFam" id="3.40.190.290:FF:000001">
    <property type="entry name" value="Transcriptional regulator, LysR family"/>
    <property type="match status" value="1"/>
</dbReference>
<dbReference type="Proteomes" id="UP000001930">
    <property type="component" value="Chromosome I"/>
</dbReference>
<evidence type="ECO:0000313" key="8">
    <source>
        <dbReference type="Proteomes" id="UP000001930"/>
    </source>
</evidence>
<keyword evidence="2" id="KW-0805">Transcription regulation</keyword>
<protein>
    <submittedName>
        <fullName evidence="7">Transcriptional regulator, LysR family</fullName>
    </submittedName>
</protein>
<keyword evidence="4" id="KW-0804">Transcription</keyword>
<name>Q2SVD1_BURTA</name>
<dbReference type="FunFam" id="1.10.10.10:FF:000001">
    <property type="entry name" value="LysR family transcriptional regulator"/>
    <property type="match status" value="1"/>
</dbReference>
<dbReference type="SUPFAM" id="SSF46785">
    <property type="entry name" value="Winged helix' DNA-binding domain"/>
    <property type="match status" value="1"/>
</dbReference>
<keyword evidence="8" id="KW-1185">Reference proteome</keyword>
<dbReference type="InterPro" id="IPR000847">
    <property type="entry name" value="LysR_HTH_N"/>
</dbReference>
<dbReference type="PANTHER" id="PTHR30537">
    <property type="entry name" value="HTH-TYPE TRANSCRIPTIONAL REGULATOR"/>
    <property type="match status" value="1"/>
</dbReference>
<evidence type="ECO:0000256" key="4">
    <source>
        <dbReference type="ARBA" id="ARBA00023163"/>
    </source>
</evidence>
<accession>Q2SVD1</accession>
<feature type="compositionally biased region" description="Basic and acidic residues" evidence="5">
    <location>
        <begin position="166"/>
        <end position="188"/>
    </location>
</feature>
<proteinExistence type="inferred from homology"/>
<dbReference type="AlphaFoldDB" id="Q2SVD1"/>
<dbReference type="HOGENOM" id="CLU_490658_0_0_4"/>
<dbReference type="CDD" id="cd08422">
    <property type="entry name" value="PBP2_CrgA_like"/>
    <property type="match status" value="1"/>
</dbReference>
<dbReference type="PROSITE" id="PS50931">
    <property type="entry name" value="HTH_LYSR"/>
    <property type="match status" value="1"/>
</dbReference>
<evidence type="ECO:0000256" key="2">
    <source>
        <dbReference type="ARBA" id="ARBA00023015"/>
    </source>
</evidence>
<dbReference type="InterPro" id="IPR036390">
    <property type="entry name" value="WH_DNA-bd_sf"/>
</dbReference>
<feature type="domain" description="HTH lysR-type" evidence="6">
    <location>
        <begin position="258"/>
        <end position="315"/>
    </location>
</feature>
<dbReference type="GO" id="GO:0003700">
    <property type="term" value="F:DNA-binding transcription factor activity"/>
    <property type="evidence" value="ECO:0007669"/>
    <property type="project" value="InterPro"/>
</dbReference>
<keyword evidence="3" id="KW-0238">DNA-binding</keyword>
<dbReference type="Pfam" id="PF00126">
    <property type="entry name" value="HTH_1"/>
    <property type="match status" value="1"/>
</dbReference>
<dbReference type="PANTHER" id="PTHR30537:SF5">
    <property type="entry name" value="HTH-TYPE TRANSCRIPTIONAL ACTIVATOR TTDR-RELATED"/>
    <property type="match status" value="1"/>
</dbReference>
<dbReference type="SUPFAM" id="SSF53850">
    <property type="entry name" value="Periplasmic binding protein-like II"/>
    <property type="match status" value="1"/>
</dbReference>
<evidence type="ECO:0000313" key="7">
    <source>
        <dbReference type="EMBL" id="ABC36392.1"/>
    </source>
</evidence>
<evidence type="ECO:0000256" key="3">
    <source>
        <dbReference type="ARBA" id="ARBA00023125"/>
    </source>
</evidence>
<sequence>MFVPPSCGDAELAQQRQVVFDVPVLGDAAVLDAIDVGCDEVDRLAFALRAPERAREVAAKAQMHDDAIARDDHLFDRARQIRDCFTHRPRRGERAGEARRAAGRRRAVGEIVGERGARERRIAVVPERVVAARGENLRIALRRRQAAVDAQVRGFDQAGRIGAGGGRERRSEQQRGRGARRGERASAKGVGHEDLREFVAWRAMREGGRADVVRFVRTASAFMLVFRFRCKYGLGANELFEKWKEWTEPSAGAPMLIDDLPALATFARIVAAGSLSGAARELDLSLSVVSKRLAQLEARLGVRLLQRTTRQQTLTDEGALFHAQVVRILAEIEQAESLMRERRGSVSGVLRITAPGELGRLRIAPIVAAFRRQYPQVTVQMQLTDAVVDLIAHDVDVAVRIGMLADSSLIARELAPNYRVLCASPAYLAEHGAPERPADLLAHRCIVMGEQPRVEWRFDGPQPVAVEVSAALLTNDGGAARALALEGAGIALKSIWDVGPDIAAGRLRRVLPECASSAAPLHAVYPSGRHLALRVRTFVDYLGVELRRAWCWDER</sequence>
<evidence type="ECO:0000256" key="1">
    <source>
        <dbReference type="ARBA" id="ARBA00009437"/>
    </source>
</evidence>
<reference evidence="7 8" key="1">
    <citation type="journal article" date="2005" name="BMC Genomics">
        <title>Bacterial genome adaptation to niches: divergence of the potential virulence genes in three Burkholderia species of different survival strategies.</title>
        <authorList>
            <person name="Kim H.S."/>
            <person name="Schell M.A."/>
            <person name="Yu Y."/>
            <person name="Ulrich R.L."/>
            <person name="Sarria S.H."/>
            <person name="Nierman W.C."/>
            <person name="DeShazer D."/>
        </authorList>
    </citation>
    <scope>NUCLEOTIDE SEQUENCE [LARGE SCALE GENOMIC DNA]</scope>
    <source>
        <strain evidence="8">ATCC 700388 / DSM 13276 / CCUG 48851 / CIP 106301 / E264</strain>
    </source>
</reference>
<dbReference type="InterPro" id="IPR005119">
    <property type="entry name" value="LysR_subst-bd"/>
</dbReference>
<feature type="region of interest" description="Disordered" evidence="5">
    <location>
        <begin position="159"/>
        <end position="188"/>
    </location>
</feature>
<dbReference type="InterPro" id="IPR036388">
    <property type="entry name" value="WH-like_DNA-bd_sf"/>
</dbReference>
<evidence type="ECO:0000259" key="6">
    <source>
        <dbReference type="PROSITE" id="PS50931"/>
    </source>
</evidence>
<dbReference type="EMBL" id="CP000086">
    <property type="protein sequence ID" value="ABC36392.1"/>
    <property type="molecule type" value="Genomic_DNA"/>
</dbReference>
<gene>
    <name evidence="7" type="ordered locus">BTH_I2603</name>
</gene>